<organism evidence="8 9">
    <name type="scientific">Aspergillus pseudotamarii</name>
    <dbReference type="NCBI Taxonomy" id="132259"/>
    <lineage>
        <taxon>Eukaryota</taxon>
        <taxon>Fungi</taxon>
        <taxon>Dikarya</taxon>
        <taxon>Ascomycota</taxon>
        <taxon>Pezizomycotina</taxon>
        <taxon>Eurotiomycetes</taxon>
        <taxon>Eurotiomycetidae</taxon>
        <taxon>Eurotiales</taxon>
        <taxon>Aspergillaceae</taxon>
        <taxon>Aspergillus</taxon>
        <taxon>Aspergillus subgen. Circumdati</taxon>
    </lineage>
</organism>
<keyword evidence="6" id="KW-0285">Flavoprotein</keyword>
<dbReference type="Gene3D" id="3.90.660.10">
    <property type="match status" value="1"/>
</dbReference>
<feature type="binding site" evidence="5">
    <location>
        <begin position="40"/>
        <end position="41"/>
    </location>
    <ligand>
        <name>FAD</name>
        <dbReference type="ChEBI" id="CHEBI:57692"/>
    </ligand>
</feature>
<reference evidence="8 9" key="1">
    <citation type="submission" date="2019-04" db="EMBL/GenBank/DDBJ databases">
        <title>Friends and foes A comparative genomics study of 23 Aspergillus species from section Flavi.</title>
        <authorList>
            <consortium name="DOE Joint Genome Institute"/>
            <person name="Kjaerbolling I."/>
            <person name="Vesth T."/>
            <person name="Frisvad J.C."/>
            <person name="Nybo J.L."/>
            <person name="Theobald S."/>
            <person name="Kildgaard S."/>
            <person name="Isbrandt T."/>
            <person name="Kuo A."/>
            <person name="Sato A."/>
            <person name="Lyhne E.K."/>
            <person name="Kogle M.E."/>
            <person name="Wiebenga A."/>
            <person name="Kun R.S."/>
            <person name="Lubbers R.J."/>
            <person name="Makela M.R."/>
            <person name="Barry K."/>
            <person name="Chovatia M."/>
            <person name="Clum A."/>
            <person name="Daum C."/>
            <person name="Haridas S."/>
            <person name="He G."/>
            <person name="LaButti K."/>
            <person name="Lipzen A."/>
            <person name="Mondo S."/>
            <person name="Riley R."/>
            <person name="Salamov A."/>
            <person name="Simmons B.A."/>
            <person name="Magnuson J.K."/>
            <person name="Henrissat B."/>
            <person name="Mortensen U.H."/>
            <person name="Larsen T.O."/>
            <person name="Devries R.P."/>
            <person name="Grigoriev I.V."/>
            <person name="Machida M."/>
            <person name="Baker S.E."/>
            <person name="Andersen M.R."/>
        </authorList>
    </citation>
    <scope>NUCLEOTIDE SEQUENCE [LARGE SCALE GENOMIC DNA]</scope>
    <source>
        <strain evidence="8 9">CBS 117625</strain>
    </source>
</reference>
<dbReference type="InterPro" id="IPR002937">
    <property type="entry name" value="Amino_oxidase"/>
</dbReference>
<dbReference type="GO" id="GO:0097621">
    <property type="term" value="F:monoamine oxidase activity"/>
    <property type="evidence" value="ECO:0007669"/>
    <property type="project" value="UniProtKB-EC"/>
</dbReference>
<feature type="domain" description="Amine oxidase" evidence="7">
    <location>
        <begin position="20"/>
        <end position="456"/>
    </location>
</feature>
<dbReference type="RefSeq" id="XP_031916131.1">
    <property type="nucleotide sequence ID" value="XM_032053960.1"/>
</dbReference>
<evidence type="ECO:0000256" key="6">
    <source>
        <dbReference type="RuleBase" id="RU362067"/>
    </source>
</evidence>
<evidence type="ECO:0000313" key="9">
    <source>
        <dbReference type="Proteomes" id="UP000325672"/>
    </source>
</evidence>
<dbReference type="GeneID" id="43638170"/>
<accession>A0A5N6SZF2</accession>
<dbReference type="PANTHER" id="PTHR43563:SF14">
    <property type="entry name" value="AMINE OXIDASE"/>
    <property type="match status" value="1"/>
</dbReference>
<dbReference type="PANTHER" id="PTHR43563">
    <property type="entry name" value="AMINE OXIDASE"/>
    <property type="match status" value="1"/>
</dbReference>
<comment type="similarity">
    <text evidence="2 6">Belongs to the flavin monoamine oxidase family.</text>
</comment>
<dbReference type="EC" id="1.4.3.-" evidence="6"/>
<evidence type="ECO:0000256" key="1">
    <source>
        <dbReference type="ARBA" id="ARBA00001974"/>
    </source>
</evidence>
<feature type="binding site" evidence="5">
    <location>
        <position position="21"/>
    </location>
    <ligand>
        <name>FAD</name>
        <dbReference type="ChEBI" id="CHEBI:57692"/>
    </ligand>
</feature>
<dbReference type="Pfam" id="PF01593">
    <property type="entry name" value="Amino_oxidase"/>
    <property type="match status" value="1"/>
</dbReference>
<protein>
    <recommendedName>
        <fullName evidence="6">Amine oxidase</fullName>
        <ecNumber evidence="6">1.4.3.-</ecNumber>
    </recommendedName>
</protein>
<evidence type="ECO:0000259" key="7">
    <source>
        <dbReference type="Pfam" id="PF01593"/>
    </source>
</evidence>
<dbReference type="Gene3D" id="3.50.50.60">
    <property type="entry name" value="FAD/NAD(P)-binding domain"/>
    <property type="match status" value="1"/>
</dbReference>
<feature type="binding site" evidence="5">
    <location>
        <position position="348"/>
    </location>
    <ligand>
        <name>substrate</name>
    </ligand>
</feature>
<gene>
    <name evidence="8" type="ORF">BDV38DRAFT_240933</name>
</gene>
<name>A0A5N6SZF2_ASPPS</name>
<dbReference type="Proteomes" id="UP000325672">
    <property type="component" value="Unassembled WGS sequence"/>
</dbReference>
<sequence>MAAPSATPKRCDVLVVGAGLSGLQAALSVRSAGFSVCVVEAINRVGGKTLTVQSCEKGFNDMGASWINDTNQNEMFKLYQRYGIDMEIQRDCGHTLIQSPDGSVAKVPYGQLPSDTDVILDLFQIFRDECSLIDLDNPTNSASAREIDQLTFREFCVQKAQSNSAIRIADMLSNALLGVESDELSALSMLLYFKSGAGIDNIISEQKDGGQYLRNRQGNQTISQKMAEELGSDAVFLRMPVTSVDQSQHRSCVVQTEGGITFHCQRVIVSVPTTLYHKIMFNPPLPDKKVTLSNNTITGYYTKIVYIFKEPWWQKAGFSGVLNSEKGPIVFTRDTSIAADDQWSITCFITGDKGRNWSKLPRAVRYKQAWDQLSRSFGAFTNVPQPDNTLEMEWTKESFFLGAPCPVTVPGILSIVGSESAMPFGRVHFVGTETSPVWRGYMEGAVRSGQRGAAEVVKALSTQPAV</sequence>
<comment type="catalytic activity">
    <reaction evidence="4">
        <text>a secondary aliphatic amine + O2 + H2O = a primary amine + an aldehyde + H2O2</text>
        <dbReference type="Rhea" id="RHEA:26414"/>
        <dbReference type="ChEBI" id="CHEBI:15377"/>
        <dbReference type="ChEBI" id="CHEBI:15379"/>
        <dbReference type="ChEBI" id="CHEBI:16240"/>
        <dbReference type="ChEBI" id="CHEBI:17478"/>
        <dbReference type="ChEBI" id="CHEBI:58855"/>
        <dbReference type="ChEBI" id="CHEBI:65296"/>
        <dbReference type="EC" id="1.4.3.4"/>
    </reaction>
</comment>
<keyword evidence="9" id="KW-1185">Reference proteome</keyword>
<dbReference type="EMBL" id="ML743563">
    <property type="protein sequence ID" value="KAE8140068.1"/>
    <property type="molecule type" value="Genomic_DNA"/>
</dbReference>
<dbReference type="SUPFAM" id="SSF54373">
    <property type="entry name" value="FAD-linked reductases, C-terminal domain"/>
    <property type="match status" value="1"/>
</dbReference>
<comment type="cofactor">
    <cofactor evidence="1 6">
        <name>FAD</name>
        <dbReference type="ChEBI" id="CHEBI:57692"/>
    </cofactor>
</comment>
<dbReference type="Gene3D" id="1.10.405.10">
    <property type="entry name" value="Guanine Nucleotide Dissociation Inhibitor, domain 1"/>
    <property type="match status" value="1"/>
</dbReference>
<dbReference type="InterPro" id="IPR036188">
    <property type="entry name" value="FAD/NAD-bd_sf"/>
</dbReference>
<dbReference type="InterPro" id="IPR050703">
    <property type="entry name" value="Flavin_MAO"/>
</dbReference>
<dbReference type="InterPro" id="IPR001613">
    <property type="entry name" value="Flavin_amine_oxidase"/>
</dbReference>
<evidence type="ECO:0000313" key="8">
    <source>
        <dbReference type="EMBL" id="KAE8140068.1"/>
    </source>
</evidence>
<dbReference type="OrthoDB" id="5046242at2759"/>
<keyword evidence="3 6" id="KW-0560">Oxidoreductase</keyword>
<evidence type="ECO:0000256" key="2">
    <source>
        <dbReference type="ARBA" id="ARBA00005995"/>
    </source>
</evidence>
<evidence type="ECO:0000256" key="4">
    <source>
        <dbReference type="ARBA" id="ARBA00048448"/>
    </source>
</evidence>
<dbReference type="AlphaFoldDB" id="A0A5N6SZF2"/>
<proteinExistence type="inferred from homology"/>
<evidence type="ECO:0000256" key="5">
    <source>
        <dbReference type="PIRSR" id="PIRSR601613-1"/>
    </source>
</evidence>
<feature type="binding site" evidence="5">
    <location>
        <position position="241"/>
    </location>
    <ligand>
        <name>substrate</name>
    </ligand>
</feature>
<evidence type="ECO:0000256" key="3">
    <source>
        <dbReference type="ARBA" id="ARBA00023002"/>
    </source>
</evidence>
<dbReference type="PRINTS" id="PR00757">
    <property type="entry name" value="AMINEOXDASEF"/>
</dbReference>
<keyword evidence="6" id="KW-0274">FAD</keyword>
<dbReference type="SUPFAM" id="SSF51905">
    <property type="entry name" value="FAD/NAD(P)-binding domain"/>
    <property type="match status" value="1"/>
</dbReference>
<feature type="binding site" evidence="5">
    <location>
        <position position="433"/>
    </location>
    <ligand>
        <name>FAD</name>
        <dbReference type="ChEBI" id="CHEBI:57692"/>
    </ligand>
</feature>